<dbReference type="InterPro" id="IPR014983">
    <property type="entry name" value="GAD-rel"/>
</dbReference>
<evidence type="ECO:0000313" key="3">
    <source>
        <dbReference type="Proteomes" id="UP000001213"/>
    </source>
</evidence>
<sequence length="211" mass="23342">MTDEHFELFLRDVPLTTAGPACTQQHLDTYRGVLPNPLLSYWQEYGFSGFGDGIVWLTDPLEWQATTTLITAGITHRPLGTDATYIPILRTAFGEVWFWTPGFGKSLVVAPVNATAVCTGLSRPNDLSLQSIFAMGSPSRYDFKPLGFPDGVFTRVLAQCGKLDFDQVYHFNPSVIHDEDSVDIGTAEVADIHPWLAEVKDSVGEWPTAYI</sequence>
<dbReference type="STRING" id="521096.Tpau_0237"/>
<gene>
    <name evidence="2" type="ordered locus">Tpau_0237</name>
</gene>
<dbReference type="RefSeq" id="WP_013124942.1">
    <property type="nucleotide sequence ID" value="NC_014158.1"/>
</dbReference>
<feature type="domain" description="GAD-related" evidence="1">
    <location>
        <begin position="5"/>
        <end position="110"/>
    </location>
</feature>
<dbReference type="Pfam" id="PF08887">
    <property type="entry name" value="GAD-like"/>
    <property type="match status" value="1"/>
</dbReference>
<dbReference type="AlphaFoldDB" id="D5UQQ4"/>
<keyword evidence="3" id="KW-1185">Reference proteome</keyword>
<evidence type="ECO:0000259" key="1">
    <source>
        <dbReference type="Pfam" id="PF08887"/>
    </source>
</evidence>
<reference evidence="2 3" key="2">
    <citation type="journal article" date="2011" name="Stand. Genomic Sci.">
        <title>Complete genome sequence of Tsukamurella paurometabola type strain (no. 33).</title>
        <authorList>
            <person name="Munk A.C."/>
            <person name="Lapidus A."/>
            <person name="Lucas S."/>
            <person name="Nolan M."/>
            <person name="Tice H."/>
            <person name="Cheng J.F."/>
            <person name="Del Rio T.G."/>
            <person name="Goodwin L."/>
            <person name="Pitluck S."/>
            <person name="Liolios K."/>
            <person name="Huntemann M."/>
            <person name="Ivanova N."/>
            <person name="Mavromatis K."/>
            <person name="Mikhailova N."/>
            <person name="Pati A."/>
            <person name="Chen A."/>
            <person name="Palaniappan K."/>
            <person name="Tapia R."/>
            <person name="Han C."/>
            <person name="Land M."/>
            <person name="Hauser L."/>
            <person name="Chang Y.J."/>
            <person name="Jeffries C.D."/>
            <person name="Brettin T."/>
            <person name="Yasawong M."/>
            <person name="Brambilla E.M."/>
            <person name="Rohde M."/>
            <person name="Sikorski J."/>
            <person name="Goker M."/>
            <person name="Detter J.C."/>
            <person name="Woyke T."/>
            <person name="Bristow J."/>
            <person name="Eisen J.A."/>
            <person name="Markowitz V."/>
            <person name="Hugenholtz P."/>
            <person name="Kyrpides N.C."/>
            <person name="Klenk H.P."/>
        </authorList>
    </citation>
    <scope>NUCLEOTIDE SEQUENCE [LARGE SCALE GENOMIC DNA]</scope>
    <source>
        <strain evidence="3">ATCC 8368 / DSM 20162 / CCUG 35730 / CIP 100753 / JCM 10117 / KCTC 9821 / NBRC 16120 / NCIMB 702349 / NCTC 13040</strain>
    </source>
</reference>
<dbReference type="Proteomes" id="UP000001213">
    <property type="component" value="Chromosome"/>
</dbReference>
<dbReference type="KEGG" id="tpr:Tpau_0237"/>
<proteinExistence type="predicted"/>
<dbReference type="EMBL" id="CP001966">
    <property type="protein sequence ID" value="ADG76887.1"/>
    <property type="molecule type" value="Genomic_DNA"/>
</dbReference>
<organism evidence="2 3">
    <name type="scientific">Tsukamurella paurometabola (strain ATCC 8368 / DSM 20162 / CCUG 35730 / CIP 100753 / JCM 10117 / KCTC 9821 / NBRC 16120 / NCIMB 702349 / NCTC 13040)</name>
    <name type="common">Corynebacterium paurometabolum</name>
    <dbReference type="NCBI Taxonomy" id="521096"/>
    <lineage>
        <taxon>Bacteria</taxon>
        <taxon>Bacillati</taxon>
        <taxon>Actinomycetota</taxon>
        <taxon>Actinomycetes</taxon>
        <taxon>Mycobacteriales</taxon>
        <taxon>Tsukamurellaceae</taxon>
        <taxon>Tsukamurella</taxon>
    </lineage>
</organism>
<dbReference type="eggNOG" id="COG5620">
    <property type="taxonomic scope" value="Bacteria"/>
</dbReference>
<dbReference type="HOGENOM" id="CLU_082934_2_1_11"/>
<accession>D5UQQ4</accession>
<name>D5UQQ4_TSUPD</name>
<reference evidence="3" key="1">
    <citation type="submission" date="2010-03" db="EMBL/GenBank/DDBJ databases">
        <title>The complete chromosome of Tsukamurella paurometabola DSM 20162.</title>
        <authorList>
            <consortium name="US DOE Joint Genome Institute (JGI-PGF)"/>
            <person name="Lucas S."/>
            <person name="Copeland A."/>
            <person name="Lapidus A."/>
            <person name="Glavina del Rio T."/>
            <person name="Dalin E."/>
            <person name="Tice H."/>
            <person name="Bruce D."/>
            <person name="Goodwin L."/>
            <person name="Pitluck S."/>
            <person name="Kyrpides N."/>
            <person name="Mavromatis K."/>
            <person name="Ivanova N."/>
            <person name="Mikhailova N."/>
            <person name="Munk A.C."/>
            <person name="Brettin T."/>
            <person name="Detter J.C."/>
            <person name="Tapia R."/>
            <person name="Han C."/>
            <person name="Larimer F."/>
            <person name="Land M."/>
            <person name="Hauser L."/>
            <person name="Markowitz V."/>
            <person name="Cheng J.-F."/>
            <person name="Hugenholtz P."/>
            <person name="Woyke T."/>
            <person name="Wu D."/>
            <person name="Jando M."/>
            <person name="Brambilla E."/>
            <person name="Klenk H.-P."/>
            <person name="Eisen J.A."/>
        </authorList>
    </citation>
    <scope>NUCLEOTIDE SEQUENCE [LARGE SCALE GENOMIC DNA]</scope>
    <source>
        <strain evidence="3">ATCC 8368 / DSM 20162 / CCUG 35730 / CIP 100753 / JCM 10117 / KCTC 9821 / NBRC 16120 / NCIMB 702349 / NCTC 13040</strain>
    </source>
</reference>
<protein>
    <submittedName>
        <fullName evidence="2">GAD-like domain protein</fullName>
    </submittedName>
</protein>
<evidence type="ECO:0000313" key="2">
    <source>
        <dbReference type="EMBL" id="ADG76887.1"/>
    </source>
</evidence>